<feature type="transmembrane region" description="Helical" evidence="10">
    <location>
        <begin position="252"/>
        <end position="281"/>
    </location>
</feature>
<comment type="similarity">
    <text evidence="2">Belongs to the oligopeptide OPT transporter family.</text>
</comment>
<name>A0A4S4MAP2_9APHY</name>
<evidence type="ECO:0000256" key="2">
    <source>
        <dbReference type="ARBA" id="ARBA00008807"/>
    </source>
</evidence>
<feature type="compositionally biased region" description="Acidic residues" evidence="9">
    <location>
        <begin position="42"/>
        <end position="56"/>
    </location>
</feature>
<keyword evidence="12" id="KW-1185">Reference proteome</keyword>
<feature type="transmembrane region" description="Helical" evidence="10">
    <location>
        <begin position="398"/>
        <end position="418"/>
    </location>
</feature>
<dbReference type="PANTHER" id="PTHR22601">
    <property type="entry name" value="ISP4 LIKE PROTEIN"/>
    <property type="match status" value="1"/>
</dbReference>
<evidence type="ECO:0000256" key="8">
    <source>
        <dbReference type="ARBA" id="ARBA00023136"/>
    </source>
</evidence>
<gene>
    <name evidence="11" type="ORF">EUX98_g8179</name>
</gene>
<feature type="transmembrane region" description="Helical" evidence="10">
    <location>
        <begin position="326"/>
        <end position="346"/>
    </location>
</feature>
<evidence type="ECO:0000256" key="9">
    <source>
        <dbReference type="SAM" id="MobiDB-lite"/>
    </source>
</evidence>
<dbReference type="Proteomes" id="UP000308730">
    <property type="component" value="Unassembled WGS sequence"/>
</dbReference>
<keyword evidence="4 10" id="KW-0812">Transmembrane</keyword>
<protein>
    <recommendedName>
        <fullName evidence="13">OPT family small oligopeptide transporter</fullName>
    </recommendedName>
</protein>
<keyword evidence="7 10" id="KW-1133">Transmembrane helix</keyword>
<dbReference type="GO" id="GO:0035673">
    <property type="term" value="F:oligopeptide transmembrane transporter activity"/>
    <property type="evidence" value="ECO:0007669"/>
    <property type="project" value="InterPro"/>
</dbReference>
<evidence type="ECO:0000256" key="7">
    <source>
        <dbReference type="ARBA" id="ARBA00022989"/>
    </source>
</evidence>
<sequence>MEPVRAPPYELHDVEKSPTPDMMYTEDDLPHTPSVRSVTSEPEPEYDDPNWDEEGEWLEDDSPYPEVRSAVANFDDPTMPVSTLRAWALGVCFAIVMPALNQFFDLRYPSILVGPLVAQLIAFPLGRFWARFVPQVRIFGLSLNPGPFNIKEHVLVTIMAGVGAQSAYSNEIVAAQRVFYHQNFNFAYQWTLVISTQLIGFSAGGLTRRLLVAPASMIWPNTLVVCALFNTLHSQNYVGFGNRSGMSRERFFTYALFGSTVWYFVPGYLFSALSMFTWVCWIAPRNVKLNVLFGYRSGMGFSLLTLDWNQIALIGSPLATPWWAEANVVVGFIFFYWILTPVLYVIPEWWYVLQCSVYHIFEANLRHSVIVALLIALFFIVPVGMIEAVTTRQVGLNVITELIAGYILPGRPVAMMLFKTFGYISMSQGILFTQDFKLGHYMKIPPRSMFCAQVVATVIAGTVQLGVLSWMFSTIPHICGQEQADMWVRAPVAKYL</sequence>
<dbReference type="InterPro" id="IPR004648">
    <property type="entry name" value="Oligpept_transpt"/>
</dbReference>
<feature type="transmembrane region" description="Helical" evidence="10">
    <location>
        <begin position="450"/>
        <end position="472"/>
    </location>
</feature>
<comment type="subcellular location">
    <subcellularLocation>
        <location evidence="1">Membrane</location>
        <topology evidence="1">Multi-pass membrane protein</topology>
    </subcellularLocation>
</comment>
<comment type="caution">
    <text evidence="11">The sequence shown here is derived from an EMBL/GenBank/DDBJ whole genome shotgun (WGS) entry which is preliminary data.</text>
</comment>
<evidence type="ECO:0000313" key="11">
    <source>
        <dbReference type="EMBL" id="THH22516.1"/>
    </source>
</evidence>
<dbReference type="OrthoDB" id="9986677at2759"/>
<organism evidence="11 12">
    <name type="scientific">Antrodiella citrinella</name>
    <dbReference type="NCBI Taxonomy" id="2447956"/>
    <lineage>
        <taxon>Eukaryota</taxon>
        <taxon>Fungi</taxon>
        <taxon>Dikarya</taxon>
        <taxon>Basidiomycota</taxon>
        <taxon>Agaricomycotina</taxon>
        <taxon>Agaricomycetes</taxon>
        <taxon>Polyporales</taxon>
        <taxon>Steccherinaceae</taxon>
        <taxon>Antrodiella</taxon>
    </lineage>
</organism>
<evidence type="ECO:0000256" key="3">
    <source>
        <dbReference type="ARBA" id="ARBA00022448"/>
    </source>
</evidence>
<keyword evidence="8 10" id="KW-0472">Membrane</keyword>
<keyword evidence="3" id="KW-0813">Transport</keyword>
<evidence type="ECO:0008006" key="13">
    <source>
        <dbReference type="Google" id="ProtNLM"/>
    </source>
</evidence>
<keyword evidence="5" id="KW-0571">Peptide transport</keyword>
<feature type="transmembrane region" description="Helical" evidence="10">
    <location>
        <begin position="110"/>
        <end position="130"/>
    </location>
</feature>
<dbReference type="Pfam" id="PF03169">
    <property type="entry name" value="OPT"/>
    <property type="match status" value="1"/>
</dbReference>
<dbReference type="NCBIfam" id="TIGR00728">
    <property type="entry name" value="OPT_sfam"/>
    <property type="match status" value="2"/>
</dbReference>
<dbReference type="AlphaFoldDB" id="A0A4S4MAP2"/>
<feature type="transmembrane region" description="Helical" evidence="10">
    <location>
        <begin position="210"/>
        <end position="232"/>
    </location>
</feature>
<accession>A0A4S4MAP2</accession>
<evidence type="ECO:0000256" key="5">
    <source>
        <dbReference type="ARBA" id="ARBA00022856"/>
    </source>
</evidence>
<dbReference type="GO" id="GO:0016020">
    <property type="term" value="C:membrane"/>
    <property type="evidence" value="ECO:0007669"/>
    <property type="project" value="UniProtKB-SubCell"/>
</dbReference>
<evidence type="ECO:0000313" key="12">
    <source>
        <dbReference type="Proteomes" id="UP000308730"/>
    </source>
</evidence>
<feature type="region of interest" description="Disordered" evidence="9">
    <location>
        <begin position="1"/>
        <end position="56"/>
    </location>
</feature>
<evidence type="ECO:0000256" key="4">
    <source>
        <dbReference type="ARBA" id="ARBA00022692"/>
    </source>
</evidence>
<keyword evidence="6" id="KW-0653">Protein transport</keyword>
<feature type="transmembrane region" description="Helical" evidence="10">
    <location>
        <begin position="367"/>
        <end position="386"/>
    </location>
</feature>
<proteinExistence type="inferred from homology"/>
<evidence type="ECO:0000256" key="1">
    <source>
        <dbReference type="ARBA" id="ARBA00004141"/>
    </source>
</evidence>
<dbReference type="GO" id="GO:0015031">
    <property type="term" value="P:protein transport"/>
    <property type="evidence" value="ECO:0007669"/>
    <property type="project" value="UniProtKB-KW"/>
</dbReference>
<dbReference type="EMBL" id="SGPM01000412">
    <property type="protein sequence ID" value="THH22516.1"/>
    <property type="molecule type" value="Genomic_DNA"/>
</dbReference>
<feature type="transmembrane region" description="Helical" evidence="10">
    <location>
        <begin position="86"/>
        <end position="104"/>
    </location>
</feature>
<evidence type="ECO:0000256" key="10">
    <source>
        <dbReference type="SAM" id="Phobius"/>
    </source>
</evidence>
<evidence type="ECO:0000256" key="6">
    <source>
        <dbReference type="ARBA" id="ARBA00022927"/>
    </source>
</evidence>
<dbReference type="InterPro" id="IPR004813">
    <property type="entry name" value="OPT"/>
</dbReference>
<reference evidence="11 12" key="1">
    <citation type="submission" date="2019-02" db="EMBL/GenBank/DDBJ databases">
        <title>Genome sequencing of the rare red list fungi Antrodiella citrinella (Flaviporus citrinellus).</title>
        <authorList>
            <person name="Buettner E."/>
            <person name="Kellner H."/>
        </authorList>
    </citation>
    <scope>NUCLEOTIDE SEQUENCE [LARGE SCALE GENOMIC DNA]</scope>
    <source>
        <strain evidence="11 12">DSM 108506</strain>
    </source>
</reference>